<dbReference type="Proteomes" id="UP001141552">
    <property type="component" value="Unassembled WGS sequence"/>
</dbReference>
<dbReference type="PANTHER" id="PTHR44586">
    <property type="entry name" value="F-BOX DOMAIN CONTAINING PROTEIN, EXPRESSED"/>
    <property type="match status" value="1"/>
</dbReference>
<name>A0A9Q0G6F9_9ROSI</name>
<accession>A0A9Q0G6F9</accession>
<dbReference type="SMART" id="SM00256">
    <property type="entry name" value="FBOX"/>
    <property type="match status" value="1"/>
</dbReference>
<dbReference type="EMBL" id="JAKUCV010001940">
    <property type="protein sequence ID" value="KAJ4844458.1"/>
    <property type="molecule type" value="Genomic_DNA"/>
</dbReference>
<dbReference type="PROSITE" id="PS50181">
    <property type="entry name" value="FBOX"/>
    <property type="match status" value="1"/>
</dbReference>
<gene>
    <name evidence="3" type="ORF">Tsubulata_050634</name>
</gene>
<dbReference type="Pfam" id="PF03478">
    <property type="entry name" value="Beta-prop_KIB1-4"/>
    <property type="match status" value="1"/>
</dbReference>
<reference evidence="3" key="1">
    <citation type="submission" date="2022-02" db="EMBL/GenBank/DDBJ databases">
        <authorList>
            <person name="Henning P.M."/>
            <person name="McCubbin A.G."/>
            <person name="Shore J.S."/>
        </authorList>
    </citation>
    <scope>NUCLEOTIDE SEQUENCE</scope>
    <source>
        <strain evidence="3">F60SS</strain>
        <tissue evidence="3">Leaves</tissue>
    </source>
</reference>
<feature type="region of interest" description="Disordered" evidence="1">
    <location>
        <begin position="1"/>
        <end position="32"/>
    </location>
</feature>
<dbReference type="Gene3D" id="1.20.1280.50">
    <property type="match status" value="1"/>
</dbReference>
<reference evidence="3" key="2">
    <citation type="journal article" date="2023" name="Plants (Basel)">
        <title>Annotation of the Turnera subulata (Passifloraceae) Draft Genome Reveals the S-Locus Evolved after the Divergence of Turneroideae from Passifloroideae in a Stepwise Manner.</title>
        <authorList>
            <person name="Henning P.M."/>
            <person name="Roalson E.H."/>
            <person name="Mir W."/>
            <person name="McCubbin A.G."/>
            <person name="Shore J.S."/>
        </authorList>
    </citation>
    <scope>NUCLEOTIDE SEQUENCE</scope>
    <source>
        <strain evidence="3">F60SS</strain>
    </source>
</reference>
<protein>
    <recommendedName>
        <fullName evidence="2">F-box domain-containing protein</fullName>
    </recommendedName>
</protein>
<comment type="caution">
    <text evidence="3">The sequence shown here is derived from an EMBL/GenBank/DDBJ whole genome shotgun (WGS) entry which is preliminary data.</text>
</comment>
<organism evidence="3 4">
    <name type="scientific">Turnera subulata</name>
    <dbReference type="NCBI Taxonomy" id="218843"/>
    <lineage>
        <taxon>Eukaryota</taxon>
        <taxon>Viridiplantae</taxon>
        <taxon>Streptophyta</taxon>
        <taxon>Embryophyta</taxon>
        <taxon>Tracheophyta</taxon>
        <taxon>Spermatophyta</taxon>
        <taxon>Magnoliopsida</taxon>
        <taxon>eudicotyledons</taxon>
        <taxon>Gunneridae</taxon>
        <taxon>Pentapetalae</taxon>
        <taxon>rosids</taxon>
        <taxon>fabids</taxon>
        <taxon>Malpighiales</taxon>
        <taxon>Passifloraceae</taxon>
        <taxon>Turnera</taxon>
    </lineage>
</organism>
<sequence>MGGALSKLSNISRSRSQENKDNSNTQIGLLDKENKGNCNTRIGSLDEENKGSEDGATCINDLPLGILEKITAHLDIGDRVRSSGVCKYWKSIAMGKHIKSVNPQLPWLVLPSSNSSCDQITMFDIFQSKIQNFDLPGPLRGGWCYGSSKGWLVIAKESVDDHNGTSVEEELHDKIKHQIFLFNPISRVHIELPPISTIPCFNKSLEVPPHPSRSGQSSDKETVPTFFALMFCSLLTAVF</sequence>
<evidence type="ECO:0000313" key="3">
    <source>
        <dbReference type="EMBL" id="KAJ4844458.1"/>
    </source>
</evidence>
<dbReference type="PANTHER" id="PTHR44586:SF25">
    <property type="entry name" value="(WILD MALAYSIAN BANANA) HYPOTHETICAL PROTEIN"/>
    <property type="match status" value="1"/>
</dbReference>
<keyword evidence="4" id="KW-1185">Reference proteome</keyword>
<dbReference type="SUPFAM" id="SSF81383">
    <property type="entry name" value="F-box domain"/>
    <property type="match status" value="1"/>
</dbReference>
<feature type="domain" description="F-box" evidence="2">
    <location>
        <begin position="56"/>
        <end position="101"/>
    </location>
</feature>
<dbReference type="InterPro" id="IPR005174">
    <property type="entry name" value="KIB1-4_b-propeller"/>
</dbReference>
<dbReference type="Pfam" id="PF00646">
    <property type="entry name" value="F-box"/>
    <property type="match status" value="1"/>
</dbReference>
<evidence type="ECO:0000313" key="4">
    <source>
        <dbReference type="Proteomes" id="UP001141552"/>
    </source>
</evidence>
<proteinExistence type="predicted"/>
<dbReference type="AlphaFoldDB" id="A0A9Q0G6F9"/>
<dbReference type="OrthoDB" id="826076at2759"/>
<dbReference type="InterPro" id="IPR036047">
    <property type="entry name" value="F-box-like_dom_sf"/>
</dbReference>
<evidence type="ECO:0000256" key="1">
    <source>
        <dbReference type="SAM" id="MobiDB-lite"/>
    </source>
</evidence>
<evidence type="ECO:0000259" key="2">
    <source>
        <dbReference type="PROSITE" id="PS50181"/>
    </source>
</evidence>
<dbReference type="CDD" id="cd09917">
    <property type="entry name" value="F-box_SF"/>
    <property type="match status" value="1"/>
</dbReference>
<dbReference type="InterPro" id="IPR001810">
    <property type="entry name" value="F-box_dom"/>
</dbReference>